<reference evidence="3" key="1">
    <citation type="submission" date="2021-02" db="EMBL/GenBank/DDBJ databases">
        <authorList>
            <person name="Nowell W R."/>
        </authorList>
    </citation>
    <scope>NUCLEOTIDE SEQUENCE</scope>
</reference>
<gene>
    <name evidence="3" type="ORF">EDS130_LOCUS45711</name>
</gene>
<evidence type="ECO:0000313" key="3">
    <source>
        <dbReference type="EMBL" id="CAF1546794.1"/>
    </source>
</evidence>
<proteinExistence type="predicted"/>
<keyword evidence="1" id="KW-0175">Coiled coil</keyword>
<evidence type="ECO:0000256" key="1">
    <source>
        <dbReference type="SAM" id="Coils"/>
    </source>
</evidence>
<dbReference type="EMBL" id="CAJNOJ010001220">
    <property type="protein sequence ID" value="CAF1546794.1"/>
    <property type="molecule type" value="Genomic_DNA"/>
</dbReference>
<feature type="compositionally biased region" description="Low complexity" evidence="2">
    <location>
        <begin position="200"/>
        <end position="210"/>
    </location>
</feature>
<feature type="non-terminal residue" evidence="3">
    <location>
        <position position="1"/>
    </location>
</feature>
<feature type="coiled-coil region" evidence="1">
    <location>
        <begin position="585"/>
        <end position="612"/>
    </location>
</feature>
<dbReference type="SUPFAM" id="SSF52266">
    <property type="entry name" value="SGNH hydrolase"/>
    <property type="match status" value="1"/>
</dbReference>
<feature type="region of interest" description="Disordered" evidence="2">
    <location>
        <begin position="527"/>
        <end position="546"/>
    </location>
</feature>
<feature type="region of interest" description="Disordered" evidence="2">
    <location>
        <begin position="198"/>
        <end position="246"/>
    </location>
</feature>
<organism evidence="3 4">
    <name type="scientific">Adineta ricciae</name>
    <name type="common">Rotifer</name>
    <dbReference type="NCBI Taxonomy" id="249248"/>
    <lineage>
        <taxon>Eukaryota</taxon>
        <taxon>Metazoa</taxon>
        <taxon>Spiralia</taxon>
        <taxon>Gnathifera</taxon>
        <taxon>Rotifera</taxon>
        <taxon>Eurotatoria</taxon>
        <taxon>Bdelloidea</taxon>
        <taxon>Adinetida</taxon>
        <taxon>Adinetidae</taxon>
        <taxon>Adineta</taxon>
    </lineage>
</organism>
<evidence type="ECO:0000256" key="2">
    <source>
        <dbReference type="SAM" id="MobiDB-lite"/>
    </source>
</evidence>
<feature type="compositionally biased region" description="Low complexity" evidence="2">
    <location>
        <begin position="221"/>
        <end position="246"/>
    </location>
</feature>
<comment type="caution">
    <text evidence="3">The sequence shown here is derived from an EMBL/GenBank/DDBJ whole genome shotgun (WGS) entry which is preliminary data.</text>
</comment>
<dbReference type="AlphaFoldDB" id="A0A815WYC1"/>
<accession>A0A815WYC1</accession>
<name>A0A815WYC1_ADIRI</name>
<dbReference type="Proteomes" id="UP000663852">
    <property type="component" value="Unassembled WGS sequence"/>
</dbReference>
<sequence>MSSITIIPRSYASTTSSNLPNINIPPMRPAYLNPKPAPRTIPPTYQHLTQQVQRKPALYGAGQRKYNNFHKFQTGTTTTFNGYTNYNGSNNINLPPTPAPRQYLPPTPFYNNNNRYQQQQNYHYNRYNNYRRPNFYNNNNYNNNIKNLPSLLDINPFHLPSEHNTRSFHHAQQYHPNQQHHQHLPRPTSRTRFHILSQLPSQSRSRSRSPFRPPPIKPRRIYQQQQQNNNNKNNYRRPPVPVPNINNNNNNFKGIILSDSMCSRVRTYALKNNYINIELSYESGCDIVKMINWLNTPEGRGTVGDKQFLLFCLGTNDVGRYGVDVSLQRVSELIRFVRQSFPGIRTIGWLSLSPRWKPTRFVSAAQIGQMHNQFNEHLRFLSKKLDFDIVDARLGPLDMRVEDGLHPSTTTGRWKYEGAIREWFSNRAAAHFSSSLSFQHHHQQQRPTVPTPTILTSTPIPTYASVVRRNNNDIERASCINDPRAPEGSPVLLVNENSSKEAGNRTPKNVSIVKEIEIIELPKTPPGLVGPPIVSPRQSTPRTPVARPQPLDIEIEIQKEQQQEEIVESVEMIEQDKIFHQPASVVNIIAHREFLEKKAKQQEKELEQHMEYFSEEVHILKISNQKRLDNLVLDQIREKALRIIRSKGDKNSLELVDKAQMTLERTLELKFQLDKLDRRLNENMPPPALNVMDKLHFR</sequence>
<dbReference type="OrthoDB" id="10056180at2759"/>
<protein>
    <submittedName>
        <fullName evidence="3">Uncharacterized protein</fullName>
    </submittedName>
</protein>
<evidence type="ECO:0000313" key="4">
    <source>
        <dbReference type="Proteomes" id="UP000663852"/>
    </source>
</evidence>